<gene>
    <name evidence="2" type="ORF">GUJ93_ZPchr0001g29424</name>
</gene>
<sequence>MPEFDSVVSFPYKPDNNKIRLGEDQNESHSQSAKGSESGMNKNDEGDNSLSDKEHDNSSNSEQTKETPMEDNEGDAGKEGKVDILEFGDGLSDDDDDRGSDGGARLVDMSIDVVGQEHKNEIAGKGQLVVFADEGKNVSEAGSTWDGIALDMVDQHMVIPTDSPNIWLIDCEHP</sequence>
<accession>A0A8J5RRW4</accession>
<feature type="compositionally biased region" description="Basic and acidic residues" evidence="1">
    <location>
        <begin position="15"/>
        <end position="27"/>
    </location>
</feature>
<dbReference type="Proteomes" id="UP000729402">
    <property type="component" value="Unassembled WGS sequence"/>
</dbReference>
<organism evidence="2 3">
    <name type="scientific">Zizania palustris</name>
    <name type="common">Northern wild rice</name>
    <dbReference type="NCBI Taxonomy" id="103762"/>
    <lineage>
        <taxon>Eukaryota</taxon>
        <taxon>Viridiplantae</taxon>
        <taxon>Streptophyta</taxon>
        <taxon>Embryophyta</taxon>
        <taxon>Tracheophyta</taxon>
        <taxon>Spermatophyta</taxon>
        <taxon>Magnoliopsida</taxon>
        <taxon>Liliopsida</taxon>
        <taxon>Poales</taxon>
        <taxon>Poaceae</taxon>
        <taxon>BOP clade</taxon>
        <taxon>Oryzoideae</taxon>
        <taxon>Oryzeae</taxon>
        <taxon>Zizaniinae</taxon>
        <taxon>Zizania</taxon>
    </lineage>
</organism>
<feature type="compositionally biased region" description="Polar residues" evidence="1">
    <location>
        <begin position="28"/>
        <end position="41"/>
    </location>
</feature>
<evidence type="ECO:0000313" key="3">
    <source>
        <dbReference type="Proteomes" id="UP000729402"/>
    </source>
</evidence>
<reference evidence="2" key="2">
    <citation type="submission" date="2021-02" db="EMBL/GenBank/DDBJ databases">
        <authorList>
            <person name="Kimball J.A."/>
            <person name="Haas M.W."/>
            <person name="Macchietto M."/>
            <person name="Kono T."/>
            <person name="Duquette J."/>
            <person name="Shao M."/>
        </authorList>
    </citation>
    <scope>NUCLEOTIDE SEQUENCE</scope>
    <source>
        <tissue evidence="2">Fresh leaf tissue</tissue>
    </source>
</reference>
<keyword evidence="3" id="KW-1185">Reference proteome</keyword>
<evidence type="ECO:0000313" key="2">
    <source>
        <dbReference type="EMBL" id="KAG8056023.1"/>
    </source>
</evidence>
<comment type="caution">
    <text evidence="2">The sequence shown here is derived from an EMBL/GenBank/DDBJ whole genome shotgun (WGS) entry which is preliminary data.</text>
</comment>
<dbReference type="EMBL" id="JAAALK010000288">
    <property type="protein sequence ID" value="KAG8056023.1"/>
    <property type="molecule type" value="Genomic_DNA"/>
</dbReference>
<feature type="region of interest" description="Disordered" evidence="1">
    <location>
        <begin position="1"/>
        <end position="104"/>
    </location>
</feature>
<reference evidence="2" key="1">
    <citation type="journal article" date="2021" name="bioRxiv">
        <title>Whole Genome Assembly and Annotation of Northern Wild Rice, Zizania palustris L., Supports a Whole Genome Duplication in the Zizania Genus.</title>
        <authorList>
            <person name="Haas M."/>
            <person name="Kono T."/>
            <person name="Macchietto M."/>
            <person name="Millas R."/>
            <person name="McGilp L."/>
            <person name="Shao M."/>
            <person name="Duquette J."/>
            <person name="Hirsch C.N."/>
            <person name="Kimball J."/>
        </authorList>
    </citation>
    <scope>NUCLEOTIDE SEQUENCE</scope>
    <source>
        <tissue evidence="2">Fresh leaf tissue</tissue>
    </source>
</reference>
<feature type="compositionally biased region" description="Basic and acidic residues" evidence="1">
    <location>
        <begin position="42"/>
        <end position="68"/>
    </location>
</feature>
<dbReference type="AlphaFoldDB" id="A0A8J5RRW4"/>
<name>A0A8J5RRW4_ZIZPA</name>
<proteinExistence type="predicted"/>
<feature type="compositionally biased region" description="Basic and acidic residues" evidence="1">
    <location>
        <begin position="75"/>
        <end position="84"/>
    </location>
</feature>
<evidence type="ECO:0000256" key="1">
    <source>
        <dbReference type="SAM" id="MobiDB-lite"/>
    </source>
</evidence>
<protein>
    <submittedName>
        <fullName evidence="2">Uncharacterized protein</fullName>
    </submittedName>
</protein>